<name>A0A9P5VG87_9FUNG</name>
<dbReference type="EMBL" id="JAAAUY010002200">
    <property type="protein sequence ID" value="KAF9314248.1"/>
    <property type="molecule type" value="Genomic_DNA"/>
</dbReference>
<accession>A0A9P5VG87</accession>
<feature type="region of interest" description="Disordered" evidence="1">
    <location>
        <begin position="70"/>
        <end position="183"/>
    </location>
</feature>
<keyword evidence="3" id="KW-1185">Reference proteome</keyword>
<comment type="caution">
    <text evidence="2">The sequence shown here is derived from an EMBL/GenBank/DDBJ whole genome shotgun (WGS) entry which is preliminary data.</text>
</comment>
<feature type="compositionally biased region" description="Polar residues" evidence="1">
    <location>
        <begin position="109"/>
        <end position="123"/>
    </location>
</feature>
<sequence length="183" mass="19949">MTTEKRITRGKLIKQQVREDDAARQVPEMSQLAGDVATGSRSEMGEQATQAAVQPAVRFAEMMQAIIQPVAGSASTEPVSGDKGLHLMSRESSPMEEQGTLRTEVKSGTEGSAETTLSQGSSSETDDEASKLRRAKHQEGKKDTGHQGSPDRKTGAKIKDYVQQEGLTSEDEDTCWQRHLEMQ</sequence>
<gene>
    <name evidence="2" type="ORF">BG006_004005</name>
</gene>
<dbReference type="AlphaFoldDB" id="A0A9P5VG87"/>
<dbReference type="Proteomes" id="UP000696485">
    <property type="component" value="Unassembled WGS sequence"/>
</dbReference>
<organism evidence="2 3">
    <name type="scientific">Podila minutissima</name>
    <dbReference type="NCBI Taxonomy" id="64525"/>
    <lineage>
        <taxon>Eukaryota</taxon>
        <taxon>Fungi</taxon>
        <taxon>Fungi incertae sedis</taxon>
        <taxon>Mucoromycota</taxon>
        <taxon>Mortierellomycotina</taxon>
        <taxon>Mortierellomycetes</taxon>
        <taxon>Mortierellales</taxon>
        <taxon>Mortierellaceae</taxon>
        <taxon>Podila</taxon>
    </lineage>
</organism>
<feature type="compositionally biased region" description="Basic and acidic residues" evidence="1">
    <location>
        <begin position="137"/>
        <end position="162"/>
    </location>
</feature>
<reference evidence="2" key="1">
    <citation type="journal article" date="2020" name="Fungal Divers.">
        <title>Resolving the Mortierellaceae phylogeny through synthesis of multi-gene phylogenetics and phylogenomics.</title>
        <authorList>
            <person name="Vandepol N."/>
            <person name="Liber J."/>
            <person name="Desiro A."/>
            <person name="Na H."/>
            <person name="Kennedy M."/>
            <person name="Barry K."/>
            <person name="Grigoriev I.V."/>
            <person name="Miller A.N."/>
            <person name="O'Donnell K."/>
            <person name="Stajich J.E."/>
            <person name="Bonito G."/>
        </authorList>
    </citation>
    <scope>NUCLEOTIDE SEQUENCE</scope>
    <source>
        <strain evidence="2">NVP1</strain>
    </source>
</reference>
<protein>
    <submittedName>
        <fullName evidence="2">Uncharacterized protein</fullName>
    </submittedName>
</protein>
<proteinExistence type="predicted"/>
<evidence type="ECO:0000256" key="1">
    <source>
        <dbReference type="SAM" id="MobiDB-lite"/>
    </source>
</evidence>
<evidence type="ECO:0000313" key="3">
    <source>
        <dbReference type="Proteomes" id="UP000696485"/>
    </source>
</evidence>
<evidence type="ECO:0000313" key="2">
    <source>
        <dbReference type="EMBL" id="KAF9314248.1"/>
    </source>
</evidence>